<dbReference type="KEGG" id="ote:Oter_4468"/>
<dbReference type="Pfam" id="PF14280">
    <property type="entry name" value="DUF4365"/>
    <property type="match status" value="1"/>
</dbReference>
<dbReference type="eggNOG" id="ENOG5033MXM">
    <property type="taxonomic scope" value="Bacteria"/>
</dbReference>
<evidence type="ECO:0000313" key="2">
    <source>
        <dbReference type="EMBL" id="ACB77739.1"/>
    </source>
</evidence>
<dbReference type="Proteomes" id="UP000007013">
    <property type="component" value="Chromosome"/>
</dbReference>
<dbReference type="RefSeq" id="WP_012377253.1">
    <property type="nucleotide sequence ID" value="NC_010571.1"/>
</dbReference>
<evidence type="ECO:0000259" key="1">
    <source>
        <dbReference type="Pfam" id="PF14280"/>
    </source>
</evidence>
<dbReference type="HOGENOM" id="CLU_437327_0_0_0"/>
<reference evidence="2 3" key="1">
    <citation type="journal article" date="2011" name="J. Bacteriol.">
        <title>Genome sequence of the verrucomicrobium Opitutus terrae PB90-1, an abundant inhabitant of rice paddy soil ecosystems.</title>
        <authorList>
            <person name="van Passel M.W."/>
            <person name="Kant R."/>
            <person name="Palva A."/>
            <person name="Copeland A."/>
            <person name="Lucas S."/>
            <person name="Lapidus A."/>
            <person name="Glavina del Rio T."/>
            <person name="Pitluck S."/>
            <person name="Goltsman E."/>
            <person name="Clum A."/>
            <person name="Sun H."/>
            <person name="Schmutz J."/>
            <person name="Larimer F.W."/>
            <person name="Land M.L."/>
            <person name="Hauser L."/>
            <person name="Kyrpides N."/>
            <person name="Mikhailova N."/>
            <person name="Richardson P.P."/>
            <person name="Janssen P.H."/>
            <person name="de Vos W.M."/>
            <person name="Smidt H."/>
        </authorList>
    </citation>
    <scope>NUCLEOTIDE SEQUENCE [LARGE SCALE GENOMIC DNA]</scope>
    <source>
        <strain evidence="3">DSM 11246 / JCM 15787 / PB90-1</strain>
    </source>
</reference>
<feature type="domain" description="DUF4365" evidence="1">
    <location>
        <begin position="21"/>
        <end position="142"/>
    </location>
</feature>
<sequence>MTNKEINRISGRVFQGLLPPDWAFRSQEDQEDYGIDGEIEITTQDDKATGFVFKVQLKGTEHASYDESGQLVYDDASVERFSYYVRRLKVPVVFVVCDVLTKQCFWTRIQGQPQVEKALKNAADKGQQTFTLKIPRSRTFDGTEGCASAVVEAVASAMDTVALRSLTELSSEAVGKHLADDPEIAATEKKFRLFAGMASTEAITALLRAGDIDGALKKAQGLLESEVEEPPIRIQAGAMFVNAIGMGLRRAEVADAAMGAARYRLGVTDRMLRICRLPGCDRRLRFYVRAYARGSRLQVNARLMLALAVSESVQRRQGETLAGPITAIQRIQASARVTRDFRKIWALLQEALERKYYSLLPYIVDDWLEVSLPFLHALRLAEQTETAKSYAEILWKAVPLSIEVAKVMIDHDTALDMLKMIGLKVVGLSVNDVVEAEKFIVRFETELLGDKPIAGGAEIIRMMREILSGATKEAKQKPSMAEVRAYYEQQAAALGIDLDDPHDRIAEVVRIGLADLDPTRVARNCQHIHLRPGPHGVPAEMLGLPSAGFKSIICMKHGHSMQGLKLDDLYEHFSRRMPWTNDQICCETCPDRTPHPDGWNWSEEWAVEQEALYGKSHRVKDEGAE</sequence>
<name>B1ZQ20_OPITP</name>
<dbReference type="STRING" id="452637.Oter_4468"/>
<dbReference type="OrthoDB" id="799739at2"/>
<keyword evidence="3" id="KW-1185">Reference proteome</keyword>
<proteinExistence type="predicted"/>
<organism evidence="2 3">
    <name type="scientific">Opitutus terrae (strain DSM 11246 / JCM 15787 / PB90-1)</name>
    <dbReference type="NCBI Taxonomy" id="452637"/>
    <lineage>
        <taxon>Bacteria</taxon>
        <taxon>Pseudomonadati</taxon>
        <taxon>Verrucomicrobiota</taxon>
        <taxon>Opitutia</taxon>
        <taxon>Opitutales</taxon>
        <taxon>Opitutaceae</taxon>
        <taxon>Opitutus</taxon>
    </lineage>
</organism>
<accession>B1ZQ20</accession>
<evidence type="ECO:0000313" key="3">
    <source>
        <dbReference type="Proteomes" id="UP000007013"/>
    </source>
</evidence>
<gene>
    <name evidence="2" type="ordered locus">Oter_4468</name>
</gene>
<dbReference type="AlphaFoldDB" id="B1ZQ20"/>
<dbReference type="EMBL" id="CP001032">
    <property type="protein sequence ID" value="ACB77739.1"/>
    <property type="molecule type" value="Genomic_DNA"/>
</dbReference>
<protein>
    <recommendedName>
        <fullName evidence="1">DUF4365 domain-containing protein</fullName>
    </recommendedName>
</protein>
<dbReference type="InterPro" id="IPR025375">
    <property type="entry name" value="DUF4365"/>
</dbReference>